<proteinExistence type="predicted"/>
<evidence type="ECO:0000313" key="2">
    <source>
        <dbReference type="Proteomes" id="UP000295418"/>
    </source>
</evidence>
<dbReference type="RefSeq" id="WP_132420394.1">
    <property type="nucleotide sequence ID" value="NZ_SKFG01000043.1"/>
</dbReference>
<comment type="caution">
    <text evidence="1">The sequence shown here is derived from an EMBL/GenBank/DDBJ whole genome shotgun (WGS) entry which is preliminary data.</text>
</comment>
<name>A0A4R4E3P8_9BACL</name>
<evidence type="ECO:0000313" key="1">
    <source>
        <dbReference type="EMBL" id="TCZ70958.1"/>
    </source>
</evidence>
<gene>
    <name evidence="1" type="ORF">E0485_23000</name>
</gene>
<protein>
    <submittedName>
        <fullName evidence="1">XkdX family protein</fullName>
    </submittedName>
</protein>
<dbReference type="EMBL" id="SKFG01000043">
    <property type="protein sequence ID" value="TCZ70958.1"/>
    <property type="molecule type" value="Genomic_DNA"/>
</dbReference>
<dbReference type="InterPro" id="IPR010022">
    <property type="entry name" value="XkdX"/>
</dbReference>
<dbReference type="NCBIfam" id="TIGR01669">
    <property type="entry name" value="phage_XkdX"/>
    <property type="match status" value="1"/>
</dbReference>
<dbReference type="OrthoDB" id="1925295at2"/>
<accession>A0A4R4E3P8</accession>
<keyword evidence="2" id="KW-1185">Reference proteome</keyword>
<dbReference type="Pfam" id="PF09693">
    <property type="entry name" value="Phage_XkdX"/>
    <property type="match status" value="1"/>
</dbReference>
<organism evidence="1 2">
    <name type="scientific">Paenibacillus albiflavus</name>
    <dbReference type="NCBI Taxonomy" id="2545760"/>
    <lineage>
        <taxon>Bacteria</taxon>
        <taxon>Bacillati</taxon>
        <taxon>Bacillota</taxon>
        <taxon>Bacilli</taxon>
        <taxon>Bacillales</taxon>
        <taxon>Paenibacillaceae</taxon>
        <taxon>Paenibacillus</taxon>
    </lineage>
</organism>
<sequence>MWFTTIKRFYDNGHPTYNDDSLKNFVVAKMITAAEYKEITGVKYEA</sequence>
<reference evidence="1 2" key="1">
    <citation type="submission" date="2019-03" db="EMBL/GenBank/DDBJ databases">
        <authorList>
            <person name="Kim M.K.M."/>
        </authorList>
    </citation>
    <scope>NUCLEOTIDE SEQUENCE [LARGE SCALE GENOMIC DNA]</scope>
    <source>
        <strain evidence="1 2">18JY21-1</strain>
    </source>
</reference>
<dbReference type="Proteomes" id="UP000295418">
    <property type="component" value="Unassembled WGS sequence"/>
</dbReference>
<dbReference type="AlphaFoldDB" id="A0A4R4E3P8"/>